<keyword evidence="2" id="KW-1185">Reference proteome</keyword>
<dbReference type="RefSeq" id="XP_056688356.1">
    <property type="nucleotide sequence ID" value="XM_056832378.1"/>
</dbReference>
<protein>
    <recommendedName>
        <fullName evidence="4">Retrotransposon gag domain-containing protein</fullName>
    </recommendedName>
</protein>
<reference evidence="2" key="1">
    <citation type="journal article" date="2021" name="Nat. Commun.">
        <title>Genomic analyses provide insights into spinach domestication and the genetic basis of agronomic traits.</title>
        <authorList>
            <person name="Cai X."/>
            <person name="Sun X."/>
            <person name="Xu C."/>
            <person name="Sun H."/>
            <person name="Wang X."/>
            <person name="Ge C."/>
            <person name="Zhang Z."/>
            <person name="Wang Q."/>
            <person name="Fei Z."/>
            <person name="Jiao C."/>
            <person name="Wang Q."/>
        </authorList>
    </citation>
    <scope>NUCLEOTIDE SEQUENCE [LARGE SCALE GENOMIC DNA]</scope>
    <source>
        <strain evidence="2">cv. Varoflay</strain>
    </source>
</reference>
<dbReference type="PANTHER" id="PTHR33223">
    <property type="entry name" value="CCHC-TYPE DOMAIN-CONTAINING PROTEIN"/>
    <property type="match status" value="1"/>
</dbReference>
<feature type="region of interest" description="Disordered" evidence="1">
    <location>
        <begin position="116"/>
        <end position="145"/>
    </location>
</feature>
<evidence type="ECO:0000256" key="1">
    <source>
        <dbReference type="SAM" id="MobiDB-lite"/>
    </source>
</evidence>
<organism evidence="2 3">
    <name type="scientific">Spinacia oleracea</name>
    <name type="common">Spinach</name>
    <dbReference type="NCBI Taxonomy" id="3562"/>
    <lineage>
        <taxon>Eukaryota</taxon>
        <taxon>Viridiplantae</taxon>
        <taxon>Streptophyta</taxon>
        <taxon>Embryophyta</taxon>
        <taxon>Tracheophyta</taxon>
        <taxon>Spermatophyta</taxon>
        <taxon>Magnoliopsida</taxon>
        <taxon>eudicotyledons</taxon>
        <taxon>Gunneridae</taxon>
        <taxon>Pentapetalae</taxon>
        <taxon>Caryophyllales</taxon>
        <taxon>Chenopodiaceae</taxon>
        <taxon>Chenopodioideae</taxon>
        <taxon>Anserineae</taxon>
        <taxon>Spinacia</taxon>
    </lineage>
</organism>
<dbReference type="GeneID" id="130463289"/>
<feature type="compositionally biased region" description="Polar residues" evidence="1">
    <location>
        <begin position="131"/>
        <end position="142"/>
    </location>
</feature>
<accession>A0ABM3QYC7</accession>
<feature type="compositionally biased region" description="Basic residues" evidence="1">
    <location>
        <begin position="119"/>
        <end position="130"/>
    </location>
</feature>
<evidence type="ECO:0008006" key="4">
    <source>
        <dbReference type="Google" id="ProtNLM"/>
    </source>
</evidence>
<reference evidence="3" key="2">
    <citation type="submission" date="2025-08" db="UniProtKB">
        <authorList>
            <consortium name="RefSeq"/>
        </authorList>
    </citation>
    <scope>IDENTIFICATION</scope>
    <source>
        <tissue evidence="3">Leaf</tissue>
    </source>
</reference>
<name>A0ABM3QYC7_SPIOL</name>
<gene>
    <name evidence="3" type="primary">LOC130463289</name>
</gene>
<evidence type="ECO:0000313" key="2">
    <source>
        <dbReference type="Proteomes" id="UP000813463"/>
    </source>
</evidence>
<proteinExistence type="predicted"/>
<dbReference type="Proteomes" id="UP000813463">
    <property type="component" value="Chromosome 6"/>
</dbReference>
<evidence type="ECO:0000313" key="3">
    <source>
        <dbReference type="RefSeq" id="XP_056688356.1"/>
    </source>
</evidence>
<sequence>MHLSRIQQGKDESLRSYVKCFNLEADQIPDLQNGASFDNLIRGLKKGSFKIDLVKKRTMFDLERLFPIKSPVESRDPKLYCQFHDDIGHDTKYHRTLKRALDGLAAKGHLKSYLQKSTHGTRKKLYKKNKSPTSAGGDNQTDGGHMTQRQLKESIIPSFVLEEALFT</sequence>
<dbReference type="PANTHER" id="PTHR33223:SF10">
    <property type="entry name" value="AMINOTRANSFERASE-LIKE PLANT MOBILE DOMAIN-CONTAINING PROTEIN"/>
    <property type="match status" value="1"/>
</dbReference>